<dbReference type="AlphaFoldDB" id="A0AAV2IX12"/>
<dbReference type="Pfam" id="PF00069">
    <property type="entry name" value="Pkinase"/>
    <property type="match status" value="1"/>
</dbReference>
<dbReference type="InterPro" id="IPR011009">
    <property type="entry name" value="Kinase-like_dom_sf"/>
</dbReference>
<reference evidence="10 11" key="1">
    <citation type="submission" date="2024-04" db="EMBL/GenBank/DDBJ databases">
        <authorList>
            <person name="Waldvogel A.-M."/>
            <person name="Schoenle A."/>
        </authorList>
    </citation>
    <scope>NUCLEOTIDE SEQUENCE [LARGE SCALE GENOMIC DNA]</scope>
</reference>
<dbReference type="GO" id="GO:0005737">
    <property type="term" value="C:cytoplasm"/>
    <property type="evidence" value="ECO:0007669"/>
    <property type="project" value="TreeGrafter"/>
</dbReference>
<dbReference type="GO" id="GO:0003714">
    <property type="term" value="F:transcription corepressor activity"/>
    <property type="evidence" value="ECO:0007669"/>
    <property type="project" value="TreeGrafter"/>
</dbReference>
<dbReference type="GO" id="GO:0005524">
    <property type="term" value="F:ATP binding"/>
    <property type="evidence" value="ECO:0007669"/>
    <property type="project" value="UniProtKB-UniRule"/>
</dbReference>
<evidence type="ECO:0000256" key="4">
    <source>
        <dbReference type="ARBA" id="ARBA00022777"/>
    </source>
</evidence>
<dbReference type="Gene3D" id="3.30.200.20">
    <property type="entry name" value="Phosphorylase Kinase, domain 1"/>
    <property type="match status" value="1"/>
</dbReference>
<feature type="domain" description="ZP" evidence="9">
    <location>
        <begin position="951"/>
        <end position="1199"/>
    </location>
</feature>
<keyword evidence="1" id="KW-0723">Serine/threonine-protein kinase</keyword>
<evidence type="ECO:0000256" key="3">
    <source>
        <dbReference type="ARBA" id="ARBA00022741"/>
    </source>
</evidence>
<dbReference type="GO" id="GO:0004674">
    <property type="term" value="F:protein serine/threonine kinase activity"/>
    <property type="evidence" value="ECO:0007669"/>
    <property type="project" value="UniProtKB-KW"/>
</dbReference>
<dbReference type="SUPFAM" id="SSF56112">
    <property type="entry name" value="Protein kinase-like (PK-like)"/>
    <property type="match status" value="1"/>
</dbReference>
<keyword evidence="11" id="KW-1185">Reference proteome</keyword>
<dbReference type="GO" id="GO:0007224">
    <property type="term" value="P:smoothened signaling pathway"/>
    <property type="evidence" value="ECO:0007669"/>
    <property type="project" value="TreeGrafter"/>
</dbReference>
<keyword evidence="3 7" id="KW-0547">Nucleotide-binding</keyword>
<dbReference type="GO" id="GO:0003713">
    <property type="term" value="F:transcription coactivator activity"/>
    <property type="evidence" value="ECO:0007669"/>
    <property type="project" value="TreeGrafter"/>
</dbReference>
<dbReference type="InterPro" id="IPR001507">
    <property type="entry name" value="ZP_dom"/>
</dbReference>
<evidence type="ECO:0000256" key="5">
    <source>
        <dbReference type="ARBA" id="ARBA00022840"/>
    </source>
</evidence>
<sequence length="1199" mass="131775">MDHPLLEKLPPQLGNYVLQEILGYGTFGIVVRCLNTRTGEIVALKIFENNSEDMERELGILQHLSNSIDPDKVNIIKCFEHFRHEDYECIAYEVLDRSFYDFIRERQRPFALSELRPITQQLLVAFEALTEAHVVHADMKLDNIMLVNHKDQPYKVKLIDFGCGGFFSELEQGIRIMTDGYRAPEVTLGAPLSGALDMWTLGCCLVEGFLHCQPFSNMSDYDNLRTIIRLVEQPSNEMLNRSLYAEKCFLESRSQWSLKTPFEYQASNWKKPDIGVSPLDDAPNLEAAIMYGHENMDEDVQSDLTAFMDLLKNLLQTDPEKRITPSEALRHPFITMEHLVNVDTEYVTIARELMSVTLNTSASALTENKENVNADQPPQLSAAVAERSGPSFGNHIEISPEEKVNEAPPELKDCIGIEEKVILPKDVVICPEHDEEQLNSCSIEVDQKTQIDKEPEHVLEHVEIEIADYSEDDTNEPSNSTSCWSAVRTLCFGVQTGGVFHPQLFFHDNNQLSIHFGRMNGSSLVNFIDIKQPLEAETVTMEVISDLTAAETVIKESYSHISTSSTCGIRLKMTLDMATRVSNTDVDFIVNSDQSATLYLGGGILAVDLTGCQHQDQSYWMNAKVTDLCLEQTCLSTGLWSAPAPTCLDSESCFGDNLCGMETTCVAFGNSMVDFTQMSNQISNFCNNTLLLSPDFTVTGSYASRRNTEVPFLQSVNLTTTGYVTLKHGGVVLTKQENGEEVEVDLSSSVVTLYGVELSKSPRGVSATFTDSTLRSFTVLYDGTLLSINMKAPRYSSLVSGLCQGFAPPGSNIDWNLSEDNCDVVVPDSDKDDIDCDAVTERCSAELTSLKDAFGCHFSIAPFVDSCSRDLLCLYPEEDGLLCAVKDAFATTCGFGDEWRSAANCALSPCVDHACADHEFCAINAVGDPACFCQDIVATPYRTAGTYGDVSCDSASVSASLLTCFLEEKGVEPSTVHLLDPSCTSVSQDQSKSLRLDFSSTNLCGGTINDTTDQVVFSNIISNTVNSSADVVMYQNPLSIHLSCAYKPTITTATITISDGSVTLVYPAGEFLYNITISLFTDEDLSMAVGQDTTLLLNQKLWVQLEAEGVGGSDLALFIQDSWATPSTEPTDSPRHDIITQGCENSEDSVDIISNGVSLTSVFAFRLFEFIEAPSAGLSLHCQLRLCIVGSSCTMPTCA</sequence>
<dbReference type="SMART" id="SM00241">
    <property type="entry name" value="ZP"/>
    <property type="match status" value="1"/>
</dbReference>
<dbReference type="GO" id="GO:0046332">
    <property type="term" value="F:SMAD binding"/>
    <property type="evidence" value="ECO:0007669"/>
    <property type="project" value="TreeGrafter"/>
</dbReference>
<evidence type="ECO:0000259" key="8">
    <source>
        <dbReference type="PROSITE" id="PS50011"/>
    </source>
</evidence>
<evidence type="ECO:0000256" key="6">
    <source>
        <dbReference type="ARBA" id="ARBA00023157"/>
    </source>
</evidence>
<dbReference type="SMART" id="SM00220">
    <property type="entry name" value="S_TKc"/>
    <property type="match status" value="1"/>
</dbReference>
<dbReference type="Gene3D" id="1.10.510.10">
    <property type="entry name" value="Transferase(Phosphotransferase) domain 1"/>
    <property type="match status" value="1"/>
</dbReference>
<dbReference type="GO" id="GO:0016605">
    <property type="term" value="C:PML body"/>
    <property type="evidence" value="ECO:0007669"/>
    <property type="project" value="TreeGrafter"/>
</dbReference>
<dbReference type="Gene3D" id="2.60.40.4100">
    <property type="entry name" value="Zona pellucida, ZP-C domain"/>
    <property type="match status" value="1"/>
</dbReference>
<evidence type="ECO:0008006" key="12">
    <source>
        <dbReference type="Google" id="ProtNLM"/>
    </source>
</evidence>
<dbReference type="InterPro" id="IPR017441">
    <property type="entry name" value="Protein_kinase_ATP_BS"/>
</dbReference>
<gene>
    <name evidence="10" type="ORF">KC01_LOCUS1562</name>
</gene>
<protein>
    <recommendedName>
        <fullName evidence="12">Protein kinase domain-containing protein</fullName>
    </recommendedName>
</protein>
<accession>A0AAV2IX12</accession>
<dbReference type="InterPro" id="IPR008271">
    <property type="entry name" value="Ser/Thr_kinase_AS"/>
</dbReference>
<dbReference type="PANTHER" id="PTHR24058">
    <property type="entry name" value="DUAL SPECIFICITY PROTEIN KINASE"/>
    <property type="match status" value="1"/>
</dbReference>
<keyword evidence="5 7" id="KW-0067">ATP-binding</keyword>
<evidence type="ECO:0000259" key="9">
    <source>
        <dbReference type="PROSITE" id="PS51034"/>
    </source>
</evidence>
<evidence type="ECO:0000256" key="2">
    <source>
        <dbReference type="ARBA" id="ARBA00022679"/>
    </source>
</evidence>
<dbReference type="PROSITE" id="PS51034">
    <property type="entry name" value="ZP_2"/>
    <property type="match status" value="1"/>
</dbReference>
<dbReference type="PROSITE" id="PS00107">
    <property type="entry name" value="PROTEIN_KINASE_ATP"/>
    <property type="match status" value="1"/>
</dbReference>
<dbReference type="PROSITE" id="PS00108">
    <property type="entry name" value="PROTEIN_KINASE_ST"/>
    <property type="match status" value="1"/>
</dbReference>
<dbReference type="GO" id="GO:0004713">
    <property type="term" value="F:protein tyrosine kinase activity"/>
    <property type="evidence" value="ECO:0007669"/>
    <property type="project" value="TreeGrafter"/>
</dbReference>
<dbReference type="Proteomes" id="UP001497482">
    <property type="component" value="Chromosome 1"/>
</dbReference>
<dbReference type="EMBL" id="OZ035823">
    <property type="protein sequence ID" value="CAL1569065.1"/>
    <property type="molecule type" value="Genomic_DNA"/>
</dbReference>
<name>A0AAV2IX12_KNICA</name>
<keyword evidence="4" id="KW-0418">Kinase</keyword>
<feature type="domain" description="Protein kinase" evidence="8">
    <location>
        <begin position="16"/>
        <end position="334"/>
    </location>
</feature>
<dbReference type="InterPro" id="IPR042235">
    <property type="entry name" value="ZP-C_dom"/>
</dbReference>
<dbReference type="PROSITE" id="PS50011">
    <property type="entry name" value="PROTEIN_KINASE_DOM"/>
    <property type="match status" value="1"/>
</dbReference>
<proteinExistence type="predicted"/>
<dbReference type="Pfam" id="PF00100">
    <property type="entry name" value="Zona_pellucida"/>
    <property type="match status" value="1"/>
</dbReference>
<evidence type="ECO:0000313" key="11">
    <source>
        <dbReference type="Proteomes" id="UP001497482"/>
    </source>
</evidence>
<dbReference type="PANTHER" id="PTHR24058:SF53">
    <property type="entry name" value="HOMEODOMAIN-INTERACTING PROTEIN KINASE 2"/>
    <property type="match status" value="1"/>
</dbReference>
<dbReference type="Gene3D" id="2.60.40.3210">
    <property type="entry name" value="Zona pellucida, ZP-N domain"/>
    <property type="match status" value="1"/>
</dbReference>
<dbReference type="GO" id="GO:0045944">
    <property type="term" value="P:positive regulation of transcription by RNA polymerase II"/>
    <property type="evidence" value="ECO:0007669"/>
    <property type="project" value="TreeGrafter"/>
</dbReference>
<dbReference type="InterPro" id="IPR050494">
    <property type="entry name" value="Ser_Thr_dual-spec_kinase"/>
</dbReference>
<evidence type="ECO:0000256" key="7">
    <source>
        <dbReference type="PROSITE-ProRule" id="PRU10141"/>
    </source>
</evidence>
<keyword evidence="2" id="KW-0808">Transferase</keyword>
<keyword evidence="6" id="KW-1015">Disulfide bond</keyword>
<organism evidence="10 11">
    <name type="scientific">Knipowitschia caucasica</name>
    <name type="common">Caucasian dwarf goby</name>
    <name type="synonym">Pomatoschistus caucasicus</name>
    <dbReference type="NCBI Taxonomy" id="637954"/>
    <lineage>
        <taxon>Eukaryota</taxon>
        <taxon>Metazoa</taxon>
        <taxon>Chordata</taxon>
        <taxon>Craniata</taxon>
        <taxon>Vertebrata</taxon>
        <taxon>Euteleostomi</taxon>
        <taxon>Actinopterygii</taxon>
        <taxon>Neopterygii</taxon>
        <taxon>Teleostei</taxon>
        <taxon>Neoteleostei</taxon>
        <taxon>Acanthomorphata</taxon>
        <taxon>Gobiaria</taxon>
        <taxon>Gobiiformes</taxon>
        <taxon>Gobioidei</taxon>
        <taxon>Gobiidae</taxon>
        <taxon>Gobiinae</taxon>
        <taxon>Knipowitschia</taxon>
    </lineage>
</organism>
<dbReference type="InterPro" id="IPR055355">
    <property type="entry name" value="ZP-C"/>
</dbReference>
<feature type="binding site" evidence="7">
    <location>
        <position position="45"/>
    </location>
    <ligand>
        <name>ATP</name>
        <dbReference type="ChEBI" id="CHEBI:30616"/>
    </ligand>
</feature>
<evidence type="ECO:0000313" key="10">
    <source>
        <dbReference type="EMBL" id="CAL1569065.1"/>
    </source>
</evidence>
<dbReference type="GO" id="GO:0042771">
    <property type="term" value="P:intrinsic apoptotic signaling pathway in response to DNA damage by p53 class mediator"/>
    <property type="evidence" value="ECO:0007669"/>
    <property type="project" value="TreeGrafter"/>
</dbReference>
<evidence type="ECO:0000256" key="1">
    <source>
        <dbReference type="ARBA" id="ARBA00022527"/>
    </source>
</evidence>
<dbReference type="InterPro" id="IPR000719">
    <property type="entry name" value="Prot_kinase_dom"/>
</dbReference>